<evidence type="ECO:0008006" key="6">
    <source>
        <dbReference type="Google" id="ProtNLM"/>
    </source>
</evidence>
<protein>
    <recommendedName>
        <fullName evidence="6">AB hydrolase-1 domain-containing protein</fullName>
    </recommendedName>
</protein>
<feature type="compositionally biased region" description="Polar residues" evidence="2">
    <location>
        <begin position="1022"/>
        <end position="1031"/>
    </location>
</feature>
<feature type="compositionally biased region" description="Low complexity" evidence="2">
    <location>
        <begin position="1321"/>
        <end position="1336"/>
    </location>
</feature>
<feature type="transmembrane region" description="Helical" evidence="3">
    <location>
        <begin position="1343"/>
        <end position="1365"/>
    </location>
</feature>
<dbReference type="InterPro" id="IPR029058">
    <property type="entry name" value="AB_hydrolase_fold"/>
</dbReference>
<keyword evidence="3" id="KW-0812">Transmembrane</keyword>
<evidence type="ECO:0000256" key="1">
    <source>
        <dbReference type="ARBA" id="ARBA00008645"/>
    </source>
</evidence>
<accession>A0AAV2ZEP1</accession>
<dbReference type="SUPFAM" id="SSF53474">
    <property type="entry name" value="alpha/beta-Hydrolases"/>
    <property type="match status" value="2"/>
</dbReference>
<keyword evidence="3" id="KW-0472">Membrane</keyword>
<name>A0AAV2ZEP1_9STRA</name>
<dbReference type="EMBL" id="DAKRPA010000003">
    <property type="protein sequence ID" value="DBA05092.1"/>
    <property type="molecule type" value="Genomic_DNA"/>
</dbReference>
<reference evidence="4" key="2">
    <citation type="journal article" date="2023" name="Microbiol Resour">
        <title>Decontamination and Annotation of the Draft Genome Sequence of the Oomycete Lagenidium giganteum ARSEF 373.</title>
        <authorList>
            <person name="Morgan W.R."/>
            <person name="Tartar A."/>
        </authorList>
    </citation>
    <scope>NUCLEOTIDE SEQUENCE</scope>
    <source>
        <strain evidence="4">ARSEF 373</strain>
    </source>
</reference>
<feature type="compositionally biased region" description="Low complexity" evidence="2">
    <location>
        <begin position="1032"/>
        <end position="1045"/>
    </location>
</feature>
<gene>
    <name evidence="4" type="ORF">N0F65_000780</name>
</gene>
<keyword evidence="3" id="KW-1133">Transmembrane helix</keyword>
<evidence type="ECO:0000256" key="3">
    <source>
        <dbReference type="SAM" id="Phobius"/>
    </source>
</evidence>
<dbReference type="Proteomes" id="UP001146120">
    <property type="component" value="Unassembled WGS sequence"/>
</dbReference>
<proteinExistence type="inferred from homology"/>
<dbReference type="Gene3D" id="3.40.50.1820">
    <property type="entry name" value="alpha/beta hydrolase"/>
    <property type="match status" value="2"/>
</dbReference>
<comment type="similarity">
    <text evidence="1">Belongs to the AB hydrolase superfamily.</text>
</comment>
<evidence type="ECO:0000313" key="5">
    <source>
        <dbReference type="Proteomes" id="UP001146120"/>
    </source>
</evidence>
<sequence>MLSLSSTTRIKRSFTSPLAGFSTDRPIPQQGRMSLIGHVQRLLLSTVVLCSVTPIAAFNFTDMNGWYNCSTETFASDGAPPGNGSAAAMEQPPPSIWAECALVQAPLCYPGICANDTSKSTINLFFKRIKAVDSPETKPNVWFIQGGPGAASDAMEGMMTNLFGLLNGQVNVYTIDHRGTGRSNKFDCVASQATTSGSPGGEEVTPDEAPACASDLQEAYGNDLSGFSITSAATDLATFIQTYQANTPVFVYGVSYGTSVVERLIHLGVKEIKGYILDGISTASGSDLKNFEYFSTWDSDYGEIGDHFLDLCTKDSFCSSKFKKENISQVLTKVLMRVDKEPEWACSKLLSGNVTTKAKPGSPKPTGPSGSTPVPSDPPSFTLRRLLGGMLGADMSRPLIPSLIYRFGRCNEVDQEVLASVFSSDASQTPSSPSDVFMSGLLYNLILFSDMWEQPTPDEDTMRKRFSNTLISSGGMYKNVKTYCAFTKENSNACARYNVPNFTASPIVYKRDKYWNKAAAIPQTASALIMSSKLDPQTPHKYAEFLLNALNGTSAQKQLVTFVHATHGVAMSATYPGPDGSPRYCGLEIVASYVSNDGNLANLDTSCLAVIPPLNFTEMAVMAAGILNTTDSFDGKPVNTAAGSDGAGSKASSGYKTAFIVVAVLLGLFLIAFGVIPLASGNTIWQTHDHRDTSLKSVQGWSKMSPIDRAKRLLLSVIVVLCSVKTVAAFNFADMNGWYNCSTETFAAEGDSSGNASAAVQKPPPSIWAECALVKAPLCYPGVCADDSSKHMIDLFFKRITAATESPETKPNVWFIQGGPGAASDAMEGMMINLYNIMGAQVNVYTVDHRGTGRSNRFDCVASQALTSGSPGGEKVINDETAACASDLQATYGSDLSGFSITSAATDIATFIRTYQVNMPVFVYGVSYGSAVVERLIHFGVKEIKGYILDGISTASGSDAENVEYFSTWDTDYGEVGNRFLALCTKDAFCSSNFKGENISQVLIKVLARIDKEPQWSCSKVLNASTTTNGKPSSNPSRPSGSNPDSEAKDPPSFALRKLLGNLLGSSSRALIPPLIYRFERCNEVDQEVLTAALTSNTPQPSRSPSDVFMSDLLYNLILFSEMWEQPTPDEDTMRKRYSDALMSDGGMFQSVKMYCAFTKEDSTACARYNIPNYKASPIVYKRDKFWNKAAVIPPQASVLIMSSKLDPQTPHKYAELLLSALNGTSAQKKLVTFEDATHGVAISSAYTSQDGNPHVCGMEIIASYANAGGDLAKMDASCVAAMPSLNFTKMAAYAADVLNTADSFDGKLLNTNSSTRNDSNKTTNSSSQRSTSSKSNNSYKTAFMVVVVLLGLLAIAFGVVLSLWRAATRTDKLTSMATPRRDMA</sequence>
<evidence type="ECO:0000256" key="2">
    <source>
        <dbReference type="SAM" id="MobiDB-lite"/>
    </source>
</evidence>
<feature type="transmembrane region" description="Helical" evidence="3">
    <location>
        <begin position="658"/>
        <end position="679"/>
    </location>
</feature>
<dbReference type="PANTHER" id="PTHR43039">
    <property type="entry name" value="ESTERASE-RELATED"/>
    <property type="match status" value="1"/>
</dbReference>
<organism evidence="4 5">
    <name type="scientific">Lagenidium giganteum</name>
    <dbReference type="NCBI Taxonomy" id="4803"/>
    <lineage>
        <taxon>Eukaryota</taxon>
        <taxon>Sar</taxon>
        <taxon>Stramenopiles</taxon>
        <taxon>Oomycota</taxon>
        <taxon>Peronosporomycetes</taxon>
        <taxon>Pythiales</taxon>
        <taxon>Pythiaceae</taxon>
    </lineage>
</organism>
<evidence type="ECO:0000313" key="4">
    <source>
        <dbReference type="EMBL" id="DBA05092.1"/>
    </source>
</evidence>
<keyword evidence="5" id="KW-1185">Reference proteome</keyword>
<feature type="region of interest" description="Disordered" evidence="2">
    <location>
        <begin position="1022"/>
        <end position="1051"/>
    </location>
</feature>
<comment type="caution">
    <text evidence="4">The sequence shown here is derived from an EMBL/GenBank/DDBJ whole genome shotgun (WGS) entry which is preliminary data.</text>
</comment>
<feature type="region of interest" description="Disordered" evidence="2">
    <location>
        <begin position="1311"/>
        <end position="1336"/>
    </location>
</feature>
<reference evidence="4" key="1">
    <citation type="submission" date="2022-11" db="EMBL/GenBank/DDBJ databases">
        <authorList>
            <person name="Morgan W.R."/>
            <person name="Tartar A."/>
        </authorList>
    </citation>
    <scope>NUCLEOTIDE SEQUENCE</scope>
    <source>
        <strain evidence="4">ARSEF 373</strain>
    </source>
</reference>
<feature type="region of interest" description="Disordered" evidence="2">
    <location>
        <begin position="355"/>
        <end position="379"/>
    </location>
</feature>
<feature type="transmembrane region" description="Helical" evidence="3">
    <location>
        <begin position="713"/>
        <end position="733"/>
    </location>
</feature>